<reference evidence="1" key="1">
    <citation type="submission" date="2024-03" db="EMBL/GenBank/DDBJ databases">
        <authorList>
            <consortium name="ELIXIR-Norway"/>
            <consortium name="Elixir Norway"/>
        </authorList>
    </citation>
    <scope>NUCLEOTIDE SEQUENCE</scope>
</reference>
<organism evidence="1 2">
    <name type="scientific">Sphagnum jensenii</name>
    <dbReference type="NCBI Taxonomy" id="128206"/>
    <lineage>
        <taxon>Eukaryota</taxon>
        <taxon>Viridiplantae</taxon>
        <taxon>Streptophyta</taxon>
        <taxon>Embryophyta</taxon>
        <taxon>Bryophyta</taxon>
        <taxon>Sphagnophytina</taxon>
        <taxon>Sphagnopsida</taxon>
        <taxon>Sphagnales</taxon>
        <taxon>Sphagnaceae</taxon>
        <taxon>Sphagnum</taxon>
    </lineage>
</organism>
<sequence length="147" mass="16184">MIIIKATPSCLRLPPFKPLFSSPSVVVSFLSAVPCRRGKHFPNDRSPGTAKLIRYGHYSFVATTANKPSSFKLCHSQNISSDARRSQESFAVRVLQLRLYKANPIAQNITLLVSLAITVTVKETIDTLHTLPPPLQGLGQEQAVKED</sequence>
<evidence type="ECO:0000313" key="1">
    <source>
        <dbReference type="EMBL" id="CAK9859061.1"/>
    </source>
</evidence>
<proteinExistence type="predicted"/>
<name>A0ABP1A992_9BRYO</name>
<dbReference type="EMBL" id="OZ023711">
    <property type="protein sequence ID" value="CAK9859061.1"/>
    <property type="molecule type" value="Genomic_DNA"/>
</dbReference>
<keyword evidence="2" id="KW-1185">Reference proteome</keyword>
<gene>
    <name evidence="1" type="ORF">CSSPJE1EN2_LOCUS2056</name>
</gene>
<protein>
    <submittedName>
        <fullName evidence="1">Uncharacterized protein</fullName>
    </submittedName>
</protein>
<evidence type="ECO:0000313" key="2">
    <source>
        <dbReference type="Proteomes" id="UP001497522"/>
    </source>
</evidence>
<dbReference type="Proteomes" id="UP001497522">
    <property type="component" value="Chromosome 10"/>
</dbReference>
<accession>A0ABP1A992</accession>